<comment type="caution">
    <text evidence="2">The sequence shown here is derived from an EMBL/GenBank/DDBJ whole genome shotgun (WGS) entry which is preliminary data.</text>
</comment>
<dbReference type="AlphaFoldDB" id="A0A838L3Z3"/>
<evidence type="ECO:0000256" key="1">
    <source>
        <dbReference type="SAM" id="SignalP"/>
    </source>
</evidence>
<dbReference type="EMBL" id="JACEIB010000006">
    <property type="protein sequence ID" value="MBA2934101.1"/>
    <property type="molecule type" value="Genomic_DNA"/>
</dbReference>
<gene>
    <name evidence="2" type="ORF">HZF05_08305</name>
</gene>
<protein>
    <submittedName>
        <fullName evidence="2">Methylamine utilization protein</fullName>
    </submittedName>
</protein>
<dbReference type="InterPro" id="IPR008972">
    <property type="entry name" value="Cupredoxin"/>
</dbReference>
<organism evidence="2 3">
    <name type="scientific">Sphingomonas chungangi</name>
    <dbReference type="NCBI Taxonomy" id="2683589"/>
    <lineage>
        <taxon>Bacteria</taxon>
        <taxon>Pseudomonadati</taxon>
        <taxon>Pseudomonadota</taxon>
        <taxon>Alphaproteobacteria</taxon>
        <taxon>Sphingomonadales</taxon>
        <taxon>Sphingomonadaceae</taxon>
        <taxon>Sphingomonas</taxon>
    </lineage>
</organism>
<keyword evidence="3" id="KW-1185">Reference proteome</keyword>
<dbReference type="RefSeq" id="WP_160365623.1">
    <property type="nucleotide sequence ID" value="NZ_JACEIB010000006.1"/>
</dbReference>
<feature type="chain" id="PRO_5032770014" evidence="1">
    <location>
        <begin position="20"/>
        <end position="195"/>
    </location>
</feature>
<dbReference type="SUPFAM" id="SSF49503">
    <property type="entry name" value="Cupredoxins"/>
    <property type="match status" value="1"/>
</dbReference>
<feature type="signal peptide" evidence="1">
    <location>
        <begin position="1"/>
        <end position="19"/>
    </location>
</feature>
<accession>A0A838L3Z3</accession>
<evidence type="ECO:0000313" key="3">
    <source>
        <dbReference type="Proteomes" id="UP000570166"/>
    </source>
</evidence>
<reference evidence="2 3" key="1">
    <citation type="submission" date="2020-07" db="EMBL/GenBank/DDBJ databases">
        <authorList>
            <person name="Sun Q."/>
        </authorList>
    </citation>
    <scope>NUCLEOTIDE SEQUENCE [LARGE SCALE GENOMIC DNA]</scope>
    <source>
        <strain evidence="2 3">CGMCC 1.13654</strain>
    </source>
</reference>
<keyword evidence="1" id="KW-0732">Signal</keyword>
<dbReference type="Proteomes" id="UP000570166">
    <property type="component" value="Unassembled WGS sequence"/>
</dbReference>
<proteinExistence type="predicted"/>
<sequence length="195" mass="20525">MLRTIALLGGFLLAGTAAAGTVTVQVRGANGAPIADAVVMVVSPHAPAGPIHFPWPNVVKQQNISFQPHVLIAPVGADVTFPNMDNVRHHVYSFSKPKKFELKLYGHEDKRTVTFDKPGVVAIGCNIHDQMSGFIVVVDTPYAAKTDASGRAVISNVPDGAATLKVWSPAIRAPDNQTAQSLNVAGSVSQVVTTP</sequence>
<name>A0A838L3Z3_9SPHN</name>
<dbReference type="Gene3D" id="2.60.40.420">
    <property type="entry name" value="Cupredoxins - blue copper proteins"/>
    <property type="match status" value="1"/>
</dbReference>
<evidence type="ECO:0000313" key="2">
    <source>
        <dbReference type="EMBL" id="MBA2934101.1"/>
    </source>
</evidence>